<dbReference type="CDD" id="cd14014">
    <property type="entry name" value="STKc_PknB_like"/>
    <property type="match status" value="1"/>
</dbReference>
<proteinExistence type="predicted"/>
<dbReference type="Pfam" id="PF01590">
    <property type="entry name" value="GAF"/>
    <property type="match status" value="1"/>
</dbReference>
<dbReference type="SUPFAM" id="SSF48452">
    <property type="entry name" value="TPR-like"/>
    <property type="match status" value="1"/>
</dbReference>
<name>A0ABT3WWT0_9BACL</name>
<comment type="caution">
    <text evidence="4">The sequence shown here is derived from an EMBL/GenBank/DDBJ whole genome shotgun (WGS) entry which is preliminary data.</text>
</comment>
<dbReference type="InterPro" id="IPR053159">
    <property type="entry name" value="Hybrid_Histidine_Kinase"/>
</dbReference>
<organism evidence="4 5">
    <name type="scientific">Tumebacillus lacus</name>
    <dbReference type="NCBI Taxonomy" id="2995335"/>
    <lineage>
        <taxon>Bacteria</taxon>
        <taxon>Bacillati</taxon>
        <taxon>Bacillota</taxon>
        <taxon>Bacilli</taxon>
        <taxon>Bacillales</taxon>
        <taxon>Alicyclobacillaceae</taxon>
        <taxon>Tumebacillus</taxon>
    </lineage>
</organism>
<dbReference type="InterPro" id="IPR011009">
    <property type="entry name" value="Kinase-like_dom_sf"/>
</dbReference>
<evidence type="ECO:0000259" key="3">
    <source>
        <dbReference type="PROSITE" id="PS50125"/>
    </source>
</evidence>
<dbReference type="Pfam" id="PF00211">
    <property type="entry name" value="Guanylate_cyc"/>
    <property type="match status" value="1"/>
</dbReference>
<dbReference type="EMBL" id="JAPMLT010000001">
    <property type="protein sequence ID" value="MCX7568676.1"/>
    <property type="molecule type" value="Genomic_DNA"/>
</dbReference>
<dbReference type="Gene3D" id="3.30.450.40">
    <property type="match status" value="1"/>
</dbReference>
<dbReference type="PROSITE" id="PS50011">
    <property type="entry name" value="PROTEIN_KINASE_DOM"/>
    <property type="match status" value="1"/>
</dbReference>
<dbReference type="SUPFAM" id="SSF55781">
    <property type="entry name" value="GAF domain-like"/>
    <property type="match status" value="1"/>
</dbReference>
<evidence type="ECO:0000313" key="4">
    <source>
        <dbReference type="EMBL" id="MCX7568676.1"/>
    </source>
</evidence>
<dbReference type="Gene3D" id="1.10.510.10">
    <property type="entry name" value="Transferase(Phosphotransferase) domain 1"/>
    <property type="match status" value="1"/>
</dbReference>
<dbReference type="InterPro" id="IPR001054">
    <property type="entry name" value="A/G_cyclase"/>
</dbReference>
<dbReference type="Proteomes" id="UP001208017">
    <property type="component" value="Unassembled WGS sequence"/>
</dbReference>
<dbReference type="Gene3D" id="3.30.200.20">
    <property type="entry name" value="Phosphorylase Kinase, domain 1"/>
    <property type="match status" value="1"/>
</dbReference>
<dbReference type="SMART" id="SM00065">
    <property type="entry name" value="GAF"/>
    <property type="match status" value="1"/>
</dbReference>
<dbReference type="InterPro" id="IPR029787">
    <property type="entry name" value="Nucleotide_cyclase"/>
</dbReference>
<evidence type="ECO:0000313" key="5">
    <source>
        <dbReference type="Proteomes" id="UP001208017"/>
    </source>
</evidence>
<dbReference type="PROSITE" id="PS50125">
    <property type="entry name" value="GUANYLATE_CYCLASE_2"/>
    <property type="match status" value="1"/>
</dbReference>
<dbReference type="InterPro" id="IPR011990">
    <property type="entry name" value="TPR-like_helical_dom_sf"/>
</dbReference>
<dbReference type="PROSITE" id="PS00108">
    <property type="entry name" value="PROTEIN_KINASE_ST"/>
    <property type="match status" value="1"/>
</dbReference>
<feature type="domain" description="Guanylate cyclase" evidence="3">
    <location>
        <begin position="1537"/>
        <end position="1663"/>
    </location>
</feature>
<gene>
    <name evidence="4" type="ORF">OS242_01660</name>
</gene>
<evidence type="ECO:0000256" key="1">
    <source>
        <dbReference type="ARBA" id="ARBA00004167"/>
    </source>
</evidence>
<dbReference type="Gene3D" id="3.30.70.1230">
    <property type="entry name" value="Nucleotide cyclase"/>
    <property type="match status" value="1"/>
</dbReference>
<dbReference type="CDD" id="cd07302">
    <property type="entry name" value="CHD"/>
    <property type="match status" value="1"/>
</dbReference>
<sequence length="1789" mass="202864">MLFAIADYEIVEELYEGNKAVVYRALHAPTQERVIVKALKAEYPPLDDIAKYKREYEIAKGIEHDGVIRSLDLIPFGNGVAIVFQDTGGVALSQVLTAEPPDITTFLSFAIQLADALGALHQRQVIHKDLKPQNLIVSPNGGGIKITDFGIASLLTGEQQEMLTPEQLEGTLPYMSPEQTGRMNRAIDYRTDFYSLGVTFYEMLAGQLPFAAEDPVEMIHCHIARQPVSPCLVNPAVPKPLSDIVMRCLAKDAEDRYQSAYGLKRDLEYCLHRMAETGEIAEFPIGQADKSEMFLIPAKLYGRDQDLNELLAAYDLASQGMSELVLVSGFSGIGKSALVGEMHKTVLRERGFFISGKFDQFKRHIPYHALIQALRQLMNQLLTESEEAISLWRERMLHSLGGIGKVIIDVIPELEMIIGKQPAVPKLPPLETQVRFQLAMQNLLSVFTKREHPLVMFLDDLQWADPASLNLMEYFLSEVETSYLLFIGAYRDNEVSASDRLALMIEEMRRKKRSLRQILLTPLYHANVRQLIAATLQCEEERSDGLTEIVMQKTGGNPFFVRQFMQSLYADRHLYFDHEQGEWCWDLAGIEILEITDDLVNFMLEKVKALPPYTQEVLKVAACIGSTFDFQTLCAALNQTRQETADDLWSALQDGLVVPVGTSYKLLYGTQGPGSVLPDEFNVSFKFLHDRVQQVAYSLLPETERKSVHWKIGSLMLDTYANRQEEWEDRVFDMVNHLNVGREFMATREQLEKLISLNLLAGQRAKFSTAYEPALKYLRQGVSLLEADCWTAQYETAYALYIERSEVEYLCGHFETAEQCFDLIMQNARTVLEQAHLYQIKTTLFLAKGLYEEVIRLGLECINLLGIRLHGKTGAWRIALEMLLVKWNLKWKLQGGEVEDLLHLPTVTDPYRTEAMKIMFNVATAAYFTNQNLFALLSLKSLNMSLKHGNSIVGSLAYGGYSVLLGVGFGDHKNGYRFAKLATAFNDRYYPEMKSKSDFSFATFSNHWLNPISTSIDHYKIGFQSSLESGDVLYAFFTLVQMLQCRLIAGDPLVDVQREMRAYMDFANRARMFDFHDNYLILKAMVSNLTGETAGKCSLRDADFDEETYLEKLAEDDHLRRQSYYFLYKLKANYLFGEYEGALKMAQGMEEILGSFLAQPQVPEYVFYHALTLCALYPCAKKGEQKGYRKKLKSLLRQLKKWSVNGPENFLHKYWLISAEIERIEGRDLTAMELYDRAIESALEHGFIQNAAIAQECAGRYYLKCGREKVAKAYLTDALYTYLKWGATAKASDLSEQYGHLLTHLWEMDASRAELAMTSSTHQTSEGGRQIDLVTLMKASRAISGEIVLDKLLENLINIVVENAGAQKGVLLVKRGPELFIEAEKMDGETVEVLQSVPLSKRGDLPVSVLQYVRRMKEQVVLHDASESDIFAKDVYFRDVRPKSVLCMPFLNQSRLVGVLYLENNLTTGAFTADRFELLNLLSTQIAAAIENAKLYRRQVELSEAYGKFVPHQFLQLLNKQSITDITVGDHVSAEMTVLFSDIRSFTTMAEKMTPEETFRFLNEYLSRMEPCVIENRGFIDKYVGDGIMSLFDKGADDALRAAIAMQHRVYEYNRERVDAGEEPIEIGIGINTGRLMLGTLGGLRRMDSTVISDAVNLASRIEGLTKLYGVSLLIAEATLRRLQDPARYSIRLLDRVRVRGKTAEIVLYEVFDADPDDVREGKRQTKLRYETAIRLFQRGETEVAKEMFADCLATVPNDRMARIWMERCSQPTGRGYEASQTVLLDEGV</sequence>
<dbReference type="SMART" id="SM00044">
    <property type="entry name" value="CYCc"/>
    <property type="match status" value="1"/>
</dbReference>
<dbReference type="SUPFAM" id="SSF52540">
    <property type="entry name" value="P-loop containing nucleoside triphosphate hydrolases"/>
    <property type="match status" value="1"/>
</dbReference>
<dbReference type="PANTHER" id="PTHR43642">
    <property type="entry name" value="HYBRID SIGNAL TRANSDUCTION HISTIDINE KINASE G"/>
    <property type="match status" value="1"/>
</dbReference>
<dbReference type="InterPro" id="IPR027417">
    <property type="entry name" value="P-loop_NTPase"/>
</dbReference>
<evidence type="ECO:0000259" key="2">
    <source>
        <dbReference type="PROSITE" id="PS50011"/>
    </source>
</evidence>
<accession>A0ABT3WWT0</accession>
<comment type="subcellular location">
    <subcellularLocation>
        <location evidence="1">Membrane</location>
        <topology evidence="1">Single-pass membrane protein</topology>
    </subcellularLocation>
</comment>
<feature type="domain" description="Protein kinase" evidence="2">
    <location>
        <begin position="8"/>
        <end position="275"/>
    </location>
</feature>
<dbReference type="InterPro" id="IPR000719">
    <property type="entry name" value="Prot_kinase_dom"/>
</dbReference>
<dbReference type="RefSeq" id="WP_267149916.1">
    <property type="nucleotide sequence ID" value="NZ_JAPMLT010000001.1"/>
</dbReference>
<dbReference type="SUPFAM" id="SSF56112">
    <property type="entry name" value="Protein kinase-like (PK-like)"/>
    <property type="match status" value="1"/>
</dbReference>
<dbReference type="InterPro" id="IPR003018">
    <property type="entry name" value="GAF"/>
</dbReference>
<dbReference type="InterPro" id="IPR041664">
    <property type="entry name" value="AAA_16"/>
</dbReference>
<dbReference type="Pfam" id="PF13191">
    <property type="entry name" value="AAA_16"/>
    <property type="match status" value="1"/>
</dbReference>
<reference evidence="4 5" key="1">
    <citation type="submission" date="2022-11" db="EMBL/GenBank/DDBJ databases">
        <title>Study of microbial diversity in lake waters.</title>
        <authorList>
            <person name="Zhang J."/>
        </authorList>
    </citation>
    <scope>NUCLEOTIDE SEQUENCE [LARGE SCALE GENOMIC DNA]</scope>
    <source>
        <strain evidence="4 5">DT12</strain>
    </source>
</reference>
<keyword evidence="5" id="KW-1185">Reference proteome</keyword>
<dbReference type="Gene3D" id="3.40.50.300">
    <property type="entry name" value="P-loop containing nucleotide triphosphate hydrolases"/>
    <property type="match status" value="1"/>
</dbReference>
<dbReference type="SMART" id="SM00220">
    <property type="entry name" value="S_TKc"/>
    <property type="match status" value="1"/>
</dbReference>
<dbReference type="InterPro" id="IPR029016">
    <property type="entry name" value="GAF-like_dom_sf"/>
</dbReference>
<dbReference type="Pfam" id="PF00069">
    <property type="entry name" value="Pkinase"/>
    <property type="match status" value="1"/>
</dbReference>
<dbReference type="SUPFAM" id="SSF55073">
    <property type="entry name" value="Nucleotide cyclase"/>
    <property type="match status" value="1"/>
</dbReference>
<dbReference type="PANTHER" id="PTHR43642:SF1">
    <property type="entry name" value="HYBRID SIGNAL TRANSDUCTION HISTIDINE KINASE G"/>
    <property type="match status" value="1"/>
</dbReference>
<protein>
    <submittedName>
        <fullName evidence="4">AAA family ATPase</fullName>
    </submittedName>
</protein>
<dbReference type="InterPro" id="IPR008271">
    <property type="entry name" value="Ser/Thr_kinase_AS"/>
</dbReference>